<organism evidence="12 13">
    <name type="scientific">Spirochaeta isovalerica</name>
    <dbReference type="NCBI Taxonomy" id="150"/>
    <lineage>
        <taxon>Bacteria</taxon>
        <taxon>Pseudomonadati</taxon>
        <taxon>Spirochaetota</taxon>
        <taxon>Spirochaetia</taxon>
        <taxon>Spirochaetales</taxon>
        <taxon>Spirochaetaceae</taxon>
        <taxon>Spirochaeta</taxon>
    </lineage>
</organism>
<accession>A0A841R7C6</accession>
<dbReference type="PRINTS" id="PR00475">
    <property type="entry name" value="HEXOKINASE"/>
</dbReference>
<comment type="caution">
    <text evidence="12">The sequence shown here is derived from an EMBL/GenBank/DDBJ whole genome shotgun (WGS) entry which is preliminary data.</text>
</comment>
<reference evidence="12 13" key="1">
    <citation type="submission" date="2020-08" db="EMBL/GenBank/DDBJ databases">
        <title>Genomic Encyclopedia of Type Strains, Phase IV (KMG-IV): sequencing the most valuable type-strain genomes for metagenomic binning, comparative biology and taxonomic classification.</title>
        <authorList>
            <person name="Goeker M."/>
        </authorList>
    </citation>
    <scope>NUCLEOTIDE SEQUENCE [LARGE SCALE GENOMIC DNA]</scope>
    <source>
        <strain evidence="12 13">DSM 2461</strain>
    </source>
</reference>
<name>A0A841R7C6_9SPIO</name>
<evidence type="ECO:0000256" key="3">
    <source>
        <dbReference type="ARBA" id="ARBA00009225"/>
    </source>
</evidence>
<gene>
    <name evidence="12" type="ORF">HNR50_000512</name>
</gene>
<dbReference type="Pfam" id="PF03727">
    <property type="entry name" value="Hexokinase_2"/>
    <property type="match status" value="1"/>
</dbReference>
<protein>
    <submittedName>
        <fullName evidence="12">Hexokinase</fullName>
        <ecNumber evidence="12">2.7.1.1</ecNumber>
    </submittedName>
</protein>
<dbReference type="EMBL" id="JACHGJ010000001">
    <property type="protein sequence ID" value="MBB6478879.1"/>
    <property type="molecule type" value="Genomic_DNA"/>
</dbReference>
<dbReference type="Gene3D" id="3.40.367.20">
    <property type="match status" value="1"/>
</dbReference>
<evidence type="ECO:0000256" key="1">
    <source>
        <dbReference type="ARBA" id="ARBA00004921"/>
    </source>
</evidence>
<evidence type="ECO:0000313" key="13">
    <source>
        <dbReference type="Proteomes" id="UP000587760"/>
    </source>
</evidence>
<dbReference type="GO" id="GO:0005524">
    <property type="term" value="F:ATP binding"/>
    <property type="evidence" value="ECO:0007669"/>
    <property type="project" value="UniProtKB-KW"/>
</dbReference>
<evidence type="ECO:0000256" key="2">
    <source>
        <dbReference type="ARBA" id="ARBA00005007"/>
    </source>
</evidence>
<keyword evidence="4 12" id="KW-0808">Transferase</keyword>
<dbReference type="GO" id="GO:0006006">
    <property type="term" value="P:glucose metabolic process"/>
    <property type="evidence" value="ECO:0007669"/>
    <property type="project" value="TreeGrafter"/>
</dbReference>
<comment type="similarity">
    <text evidence="3">Belongs to the hexokinase family.</text>
</comment>
<comment type="pathway">
    <text evidence="2">Carbohydrate metabolism.</text>
</comment>
<comment type="catalytic activity">
    <reaction evidence="9">
        <text>D-fructose + ATP = D-fructose 6-phosphate + ADP + H(+)</text>
        <dbReference type="Rhea" id="RHEA:16125"/>
        <dbReference type="ChEBI" id="CHEBI:15378"/>
        <dbReference type="ChEBI" id="CHEBI:30616"/>
        <dbReference type="ChEBI" id="CHEBI:37721"/>
        <dbReference type="ChEBI" id="CHEBI:61527"/>
        <dbReference type="ChEBI" id="CHEBI:456216"/>
        <dbReference type="EC" id="2.7.1.1"/>
    </reaction>
    <physiologicalReaction direction="left-to-right" evidence="9">
        <dbReference type="Rhea" id="RHEA:16126"/>
    </physiologicalReaction>
</comment>
<dbReference type="Gene3D" id="3.30.420.40">
    <property type="match status" value="1"/>
</dbReference>
<dbReference type="SUPFAM" id="SSF53067">
    <property type="entry name" value="Actin-like ATPase domain"/>
    <property type="match status" value="2"/>
</dbReference>
<dbReference type="EC" id="2.7.1.1" evidence="12"/>
<evidence type="ECO:0000256" key="5">
    <source>
        <dbReference type="ARBA" id="ARBA00022741"/>
    </source>
</evidence>
<evidence type="ECO:0000259" key="10">
    <source>
        <dbReference type="Pfam" id="PF00349"/>
    </source>
</evidence>
<dbReference type="GO" id="GO:0006096">
    <property type="term" value="P:glycolytic process"/>
    <property type="evidence" value="ECO:0007669"/>
    <property type="project" value="UniProtKB-UniPathway"/>
</dbReference>
<dbReference type="PANTHER" id="PTHR19443">
    <property type="entry name" value="HEXOKINASE"/>
    <property type="match status" value="1"/>
</dbReference>
<dbReference type="InterPro" id="IPR022672">
    <property type="entry name" value="Hexokinase_N"/>
</dbReference>
<comment type="pathway">
    <text evidence="1">Carbohydrate degradation.</text>
</comment>
<dbReference type="RefSeq" id="WP_184743282.1">
    <property type="nucleotide sequence ID" value="NZ_JACHGJ010000001.1"/>
</dbReference>
<dbReference type="GO" id="GO:0005536">
    <property type="term" value="F:D-glucose binding"/>
    <property type="evidence" value="ECO:0007669"/>
    <property type="project" value="InterPro"/>
</dbReference>
<dbReference type="PANTHER" id="PTHR19443:SF16">
    <property type="entry name" value="HEXOKINASE TYPE 1-RELATED"/>
    <property type="match status" value="1"/>
</dbReference>
<evidence type="ECO:0000256" key="8">
    <source>
        <dbReference type="ARBA" id="ARBA00023152"/>
    </source>
</evidence>
<dbReference type="GO" id="GO:0001678">
    <property type="term" value="P:intracellular glucose homeostasis"/>
    <property type="evidence" value="ECO:0007669"/>
    <property type="project" value="InterPro"/>
</dbReference>
<dbReference type="Pfam" id="PF00349">
    <property type="entry name" value="Hexokinase_1"/>
    <property type="match status" value="1"/>
</dbReference>
<dbReference type="CDD" id="cd24000">
    <property type="entry name" value="ASKHA_NBD_HK"/>
    <property type="match status" value="1"/>
</dbReference>
<dbReference type="InterPro" id="IPR022673">
    <property type="entry name" value="Hexokinase_C"/>
</dbReference>
<feature type="domain" description="Hexokinase N-terminal" evidence="10">
    <location>
        <begin position="21"/>
        <end position="195"/>
    </location>
</feature>
<dbReference type="Proteomes" id="UP000587760">
    <property type="component" value="Unassembled WGS sequence"/>
</dbReference>
<keyword evidence="13" id="KW-1185">Reference proteome</keyword>
<keyword evidence="8" id="KW-0324">Glycolysis</keyword>
<evidence type="ECO:0000313" key="12">
    <source>
        <dbReference type="EMBL" id="MBB6478879.1"/>
    </source>
</evidence>
<dbReference type="PROSITE" id="PS51748">
    <property type="entry name" value="HEXOKINASE_2"/>
    <property type="match status" value="1"/>
</dbReference>
<dbReference type="InterPro" id="IPR043129">
    <property type="entry name" value="ATPase_NBD"/>
</dbReference>
<keyword evidence="7" id="KW-0067">ATP-binding</keyword>
<feature type="domain" description="Hexokinase C-terminal" evidence="11">
    <location>
        <begin position="208"/>
        <end position="437"/>
    </location>
</feature>
<keyword evidence="6 12" id="KW-0418">Kinase</keyword>
<dbReference type="GO" id="GO:0004340">
    <property type="term" value="F:glucokinase activity"/>
    <property type="evidence" value="ECO:0007669"/>
    <property type="project" value="TreeGrafter"/>
</dbReference>
<evidence type="ECO:0000256" key="7">
    <source>
        <dbReference type="ARBA" id="ARBA00022840"/>
    </source>
</evidence>
<dbReference type="UniPathway" id="UPA00109">
    <property type="reaction ID" value="UER00180"/>
</dbReference>
<dbReference type="InterPro" id="IPR001312">
    <property type="entry name" value="Hexokinase"/>
</dbReference>
<dbReference type="AlphaFoldDB" id="A0A841R7C6"/>
<proteinExistence type="inferred from homology"/>
<sequence>MSEEFTVVKDFLGKMNMFHEQVDMEKAYQHFLTEMEKGLNGEKSSLQMIPTFIESEMEIPVNEKVIVMDAGGTNFRTALIHFDENRQVVIDSFRKSPMPGSDRILTFDEFFDILADSIMDIVEDSGKIGFCFSYPTEITPDKDGRLIKFVKEVQAPEVEGKMIGKSLLERLKSRGVKRDHKIVILNDTVATLLTGKGSAPERNYEDYLGFILGTGLNSCYSESNENIHKLDAIHLDGTHSQIINVESGNLSVPERGKLDKILDEKTSAPGSYFLEKMTSGAYFGALVSEVLFEAEKSDIFDKGFTSELEIAGNLNTRQVNEFLQNPFMKENILTKICDRHHERNRDILYFLIDCMLERAAKLIAVNMAGIILKSGKGESPVRPICLTVDGTTFYAYHKFQFRVEKYLNEFLTGDRKRYYDIIKVEDAPLIGAAIAALTN</sequence>
<evidence type="ECO:0000256" key="9">
    <source>
        <dbReference type="ARBA" id="ARBA00047905"/>
    </source>
</evidence>
<dbReference type="GO" id="GO:0008865">
    <property type="term" value="F:fructokinase activity"/>
    <property type="evidence" value="ECO:0007669"/>
    <property type="project" value="TreeGrafter"/>
</dbReference>
<evidence type="ECO:0000256" key="6">
    <source>
        <dbReference type="ARBA" id="ARBA00022777"/>
    </source>
</evidence>
<evidence type="ECO:0000256" key="4">
    <source>
        <dbReference type="ARBA" id="ARBA00022679"/>
    </source>
</evidence>
<keyword evidence="5" id="KW-0547">Nucleotide-binding</keyword>
<evidence type="ECO:0000259" key="11">
    <source>
        <dbReference type="Pfam" id="PF03727"/>
    </source>
</evidence>